<dbReference type="InterPro" id="IPR045888">
    <property type="entry name" value="Erv"/>
</dbReference>
<dbReference type="GO" id="GO:0005783">
    <property type="term" value="C:endoplasmic reticulum"/>
    <property type="evidence" value="ECO:0007669"/>
    <property type="project" value="TreeGrafter"/>
</dbReference>
<feature type="compositionally biased region" description="Basic and acidic residues" evidence="5">
    <location>
        <begin position="220"/>
        <end position="233"/>
    </location>
</feature>
<dbReference type="AlphaFoldDB" id="A0A1E7ERW8"/>
<dbReference type="Pfam" id="PF07970">
    <property type="entry name" value="COPIIcoated_ERV"/>
    <property type="match status" value="1"/>
</dbReference>
<dbReference type="CDD" id="cd02961">
    <property type="entry name" value="PDI_a_family"/>
    <property type="match status" value="1"/>
</dbReference>
<feature type="region of interest" description="Disordered" evidence="5">
    <location>
        <begin position="535"/>
        <end position="558"/>
    </location>
</feature>
<organism evidence="8 9">
    <name type="scientific">Fragilariopsis cylindrus CCMP1102</name>
    <dbReference type="NCBI Taxonomy" id="635003"/>
    <lineage>
        <taxon>Eukaryota</taxon>
        <taxon>Sar</taxon>
        <taxon>Stramenopiles</taxon>
        <taxon>Ochrophyta</taxon>
        <taxon>Bacillariophyta</taxon>
        <taxon>Bacillariophyceae</taxon>
        <taxon>Bacillariophycidae</taxon>
        <taxon>Bacillariales</taxon>
        <taxon>Bacillariaceae</taxon>
        <taxon>Fragilariopsis</taxon>
    </lineage>
</organism>
<dbReference type="GO" id="GO:0030134">
    <property type="term" value="C:COPII-coated ER to Golgi transport vesicle"/>
    <property type="evidence" value="ECO:0007669"/>
    <property type="project" value="TreeGrafter"/>
</dbReference>
<dbReference type="InterPro" id="IPR012936">
    <property type="entry name" value="Erv_C"/>
</dbReference>
<dbReference type="PROSITE" id="PS51352">
    <property type="entry name" value="THIOREDOXIN_2"/>
    <property type="match status" value="1"/>
</dbReference>
<dbReference type="EMBL" id="KV784379">
    <property type="protein sequence ID" value="OEU08711.1"/>
    <property type="molecule type" value="Genomic_DNA"/>
</dbReference>
<keyword evidence="4 6" id="KW-0472">Membrane</keyword>
<proteinExistence type="predicted"/>
<evidence type="ECO:0000256" key="3">
    <source>
        <dbReference type="ARBA" id="ARBA00022989"/>
    </source>
</evidence>
<dbReference type="InterPro" id="IPR036249">
    <property type="entry name" value="Thioredoxin-like_sf"/>
</dbReference>
<feature type="domain" description="Thioredoxin" evidence="7">
    <location>
        <begin position="138"/>
        <end position="306"/>
    </location>
</feature>
<reference evidence="8 9" key="1">
    <citation type="submission" date="2016-09" db="EMBL/GenBank/DDBJ databases">
        <title>Extensive genetic diversity and differential bi-allelic expression allows diatom success in the polar Southern Ocean.</title>
        <authorList>
            <consortium name="DOE Joint Genome Institute"/>
            <person name="Mock T."/>
            <person name="Otillar R.P."/>
            <person name="Strauss J."/>
            <person name="Dupont C."/>
            <person name="Frickenhaus S."/>
            <person name="Maumus F."/>
            <person name="Mcmullan M."/>
            <person name="Sanges R."/>
            <person name="Schmutz J."/>
            <person name="Toseland A."/>
            <person name="Valas R."/>
            <person name="Veluchamy A."/>
            <person name="Ward B.J."/>
            <person name="Allen A."/>
            <person name="Barry K."/>
            <person name="Falciatore A."/>
            <person name="Ferrante M."/>
            <person name="Fortunato A.E."/>
            <person name="Gloeckner G."/>
            <person name="Gruber A."/>
            <person name="Hipkin R."/>
            <person name="Janech M."/>
            <person name="Kroth P."/>
            <person name="Leese F."/>
            <person name="Lindquist E."/>
            <person name="Lyon B.R."/>
            <person name="Martin J."/>
            <person name="Mayer C."/>
            <person name="Parker M."/>
            <person name="Quesneville H."/>
            <person name="Raymond J."/>
            <person name="Uhlig C."/>
            <person name="Valentin K.U."/>
            <person name="Worden A.Z."/>
            <person name="Armbrust E.V."/>
            <person name="Bowler C."/>
            <person name="Green B."/>
            <person name="Moulton V."/>
            <person name="Van Oosterhout C."/>
            <person name="Grigoriev I."/>
        </authorList>
    </citation>
    <scope>NUCLEOTIDE SEQUENCE [LARGE SCALE GENOMIC DNA]</scope>
    <source>
        <strain evidence="8 9">CCMP1102</strain>
    </source>
</reference>
<sequence length="558" mass="63377">MAGPGHPGQRRPPLWQSHIDMYRKIPMDLMEGTRRGSLLSYLSLVLMIVLFIWETKAYFTTKLVTDLALDYKPSNYKNNIRLNFNITMTDLSCDYAVIDVVSVLGTDQNVTAHVTKWNIDNKGVRKGYKGRNRNQKDITLFDVDIKETLEELHEDGEDAITFTPITIEEYKKNYDYVFVDFFASWCSHCKDLAPTWEALAEVMTEASITIVEDQQEEDAANAKEKDQQHHNYSDEDFQHAVSVNIPVIIAKVDCVDHKFLCNQEEEIRAYPTLRLFIDGKTLPGGSDYKGHRTVMEMVDWLKHMEEQHKSAMLTVGDEGEPIRTLHTAHETAKEYMGVDLEEYKRKNDKKNNNRLYNEWKESDHPGCQLSGHLLLDRVPGNFHILARSKHHDLSPHLTNVSHMVNSLSIGYPGIARAGAMSLPENVQSKLSPMDGNTYTTNNLHESYHHYLKVITTISPGVNLYQIIPSTQLSYYKADMVPEAKFVYDLSPISVTYRKESRRWYEYVTSLFAIIGGVFTMVGMIESSIHAAVSKQSKRRSAMSRGGGGGGAGMGGGRY</sequence>
<dbReference type="Gene3D" id="3.40.30.10">
    <property type="entry name" value="Glutaredoxin"/>
    <property type="match status" value="1"/>
</dbReference>
<feature type="transmembrane region" description="Helical" evidence="6">
    <location>
        <begin position="36"/>
        <end position="53"/>
    </location>
</feature>
<evidence type="ECO:0000259" key="7">
    <source>
        <dbReference type="PROSITE" id="PS51352"/>
    </source>
</evidence>
<evidence type="ECO:0000256" key="1">
    <source>
        <dbReference type="ARBA" id="ARBA00004370"/>
    </source>
</evidence>
<dbReference type="Pfam" id="PF13850">
    <property type="entry name" value="ERGIC_N"/>
    <property type="match status" value="1"/>
</dbReference>
<evidence type="ECO:0000256" key="2">
    <source>
        <dbReference type="ARBA" id="ARBA00022692"/>
    </source>
</evidence>
<dbReference type="Proteomes" id="UP000095751">
    <property type="component" value="Unassembled WGS sequence"/>
</dbReference>
<feature type="region of interest" description="Disordered" evidence="5">
    <location>
        <begin position="214"/>
        <end position="233"/>
    </location>
</feature>
<dbReference type="GO" id="GO:0016020">
    <property type="term" value="C:membrane"/>
    <property type="evidence" value="ECO:0007669"/>
    <property type="project" value="UniProtKB-SubCell"/>
</dbReference>
<dbReference type="PANTHER" id="PTHR10984:SF37">
    <property type="entry name" value="PROTEIN DISULFIDE-ISOMERASE 5-3"/>
    <property type="match status" value="1"/>
</dbReference>
<keyword evidence="2 6" id="KW-0812">Transmembrane</keyword>
<dbReference type="PANTHER" id="PTHR10984">
    <property type="entry name" value="ENDOPLASMIC RETICULUM-GOLGI INTERMEDIATE COMPARTMENT PROTEIN"/>
    <property type="match status" value="1"/>
</dbReference>
<dbReference type="KEGG" id="fcy:FRACYDRAFT_196306"/>
<gene>
    <name evidence="8" type="ORF">FRACYDRAFT_196306</name>
</gene>
<dbReference type="Pfam" id="PF00085">
    <property type="entry name" value="Thioredoxin"/>
    <property type="match status" value="1"/>
</dbReference>
<protein>
    <submittedName>
        <fullName evidence="8">DUF1692-domain-containing protein</fullName>
    </submittedName>
</protein>
<evidence type="ECO:0000256" key="5">
    <source>
        <dbReference type="SAM" id="MobiDB-lite"/>
    </source>
</evidence>
<dbReference type="InParanoid" id="A0A1E7ERW8"/>
<feature type="compositionally biased region" description="Gly residues" evidence="5">
    <location>
        <begin position="544"/>
        <end position="558"/>
    </location>
</feature>
<keyword evidence="3 6" id="KW-1133">Transmembrane helix</keyword>
<evidence type="ECO:0000256" key="4">
    <source>
        <dbReference type="ARBA" id="ARBA00023136"/>
    </source>
</evidence>
<accession>A0A1E7ERW8</accession>
<evidence type="ECO:0000313" key="9">
    <source>
        <dbReference type="Proteomes" id="UP000095751"/>
    </source>
</evidence>
<name>A0A1E7ERW8_9STRA</name>
<evidence type="ECO:0000313" key="8">
    <source>
        <dbReference type="EMBL" id="OEU08711.1"/>
    </source>
</evidence>
<feature type="transmembrane region" description="Helical" evidence="6">
    <location>
        <begin position="503"/>
        <end position="524"/>
    </location>
</feature>
<dbReference type="InterPro" id="IPR039542">
    <property type="entry name" value="Erv_N"/>
</dbReference>
<dbReference type="InterPro" id="IPR013766">
    <property type="entry name" value="Thioredoxin_domain"/>
</dbReference>
<comment type="subcellular location">
    <subcellularLocation>
        <location evidence="1">Membrane</location>
    </subcellularLocation>
</comment>
<dbReference type="OrthoDB" id="72053at2759"/>
<dbReference type="SUPFAM" id="SSF52833">
    <property type="entry name" value="Thioredoxin-like"/>
    <property type="match status" value="1"/>
</dbReference>
<evidence type="ECO:0000256" key="6">
    <source>
        <dbReference type="SAM" id="Phobius"/>
    </source>
</evidence>
<keyword evidence="9" id="KW-1185">Reference proteome</keyword>